<dbReference type="OrthoDB" id="9813965at2"/>
<dbReference type="AlphaFoldDB" id="A0A1M5WGF2"/>
<dbReference type="InterPro" id="IPR006121">
    <property type="entry name" value="HMA_dom"/>
</dbReference>
<evidence type="ECO:0000313" key="3">
    <source>
        <dbReference type="EMBL" id="SHH86343.1"/>
    </source>
</evidence>
<name>A0A1M5WGF2_9BURK</name>
<proteinExistence type="predicted"/>
<dbReference type="InterPro" id="IPR036163">
    <property type="entry name" value="HMA_dom_sf"/>
</dbReference>
<dbReference type="STRING" id="658167.SAMN04488135_105231"/>
<keyword evidence="4" id="KW-1185">Reference proteome</keyword>
<evidence type="ECO:0000313" key="4">
    <source>
        <dbReference type="Proteomes" id="UP000184226"/>
    </source>
</evidence>
<reference evidence="3 4" key="1">
    <citation type="submission" date="2016-11" db="EMBL/GenBank/DDBJ databases">
        <authorList>
            <person name="Jaros S."/>
            <person name="Januszkiewicz K."/>
            <person name="Wedrychowicz H."/>
        </authorList>
    </citation>
    <scope>NUCLEOTIDE SEQUENCE [LARGE SCALE GENOMIC DNA]</scope>
    <source>
        <strain evidence="3 4">CGMCC 1.10190</strain>
    </source>
</reference>
<accession>A0A1M5WGF2</accession>
<keyword evidence="1" id="KW-0479">Metal-binding</keyword>
<evidence type="ECO:0000259" key="2">
    <source>
        <dbReference type="PROSITE" id="PS50846"/>
    </source>
</evidence>
<dbReference type="SUPFAM" id="SSF55008">
    <property type="entry name" value="HMA, heavy metal-associated domain"/>
    <property type="match status" value="1"/>
</dbReference>
<dbReference type="InterPro" id="IPR017969">
    <property type="entry name" value="Heavy-metal-associated_CS"/>
</dbReference>
<dbReference type="Pfam" id="PF00403">
    <property type="entry name" value="HMA"/>
    <property type="match status" value="1"/>
</dbReference>
<dbReference type="RefSeq" id="WP_073103325.1">
    <property type="nucleotide sequence ID" value="NZ_FQXE01000005.1"/>
</dbReference>
<dbReference type="Gene3D" id="3.30.70.100">
    <property type="match status" value="1"/>
</dbReference>
<evidence type="ECO:0000256" key="1">
    <source>
        <dbReference type="ARBA" id="ARBA00022723"/>
    </source>
</evidence>
<organism evidence="3 4">
    <name type="scientific">Pollutimonas bauzanensis</name>
    <dbReference type="NCBI Taxonomy" id="658167"/>
    <lineage>
        <taxon>Bacteria</taxon>
        <taxon>Pseudomonadati</taxon>
        <taxon>Pseudomonadota</taxon>
        <taxon>Betaproteobacteria</taxon>
        <taxon>Burkholderiales</taxon>
        <taxon>Alcaligenaceae</taxon>
        <taxon>Pollutimonas</taxon>
    </lineage>
</organism>
<sequence>MLEFEVKDMTCGHCVATITKALSQAAPGATVAIDLPGHSVRVSGAPDAAAIESAIRAAGYSPVAKARPGVPDQG</sequence>
<dbReference type="EMBL" id="FQXE01000005">
    <property type="protein sequence ID" value="SHH86343.1"/>
    <property type="molecule type" value="Genomic_DNA"/>
</dbReference>
<gene>
    <name evidence="3" type="ORF">SAMN04488135_105231</name>
</gene>
<dbReference type="PROSITE" id="PS50846">
    <property type="entry name" value="HMA_2"/>
    <property type="match status" value="1"/>
</dbReference>
<dbReference type="Proteomes" id="UP000184226">
    <property type="component" value="Unassembled WGS sequence"/>
</dbReference>
<protein>
    <submittedName>
        <fullName evidence="3">Copper chaperone</fullName>
    </submittedName>
</protein>
<dbReference type="PROSITE" id="PS01047">
    <property type="entry name" value="HMA_1"/>
    <property type="match status" value="1"/>
</dbReference>
<feature type="domain" description="HMA" evidence="2">
    <location>
        <begin position="1"/>
        <end position="63"/>
    </location>
</feature>
<dbReference type="CDD" id="cd00371">
    <property type="entry name" value="HMA"/>
    <property type="match status" value="1"/>
</dbReference>
<dbReference type="GO" id="GO:0046872">
    <property type="term" value="F:metal ion binding"/>
    <property type="evidence" value="ECO:0007669"/>
    <property type="project" value="UniProtKB-KW"/>
</dbReference>